<evidence type="ECO:0000313" key="4">
    <source>
        <dbReference type="EnsemblPlants" id="Kaladp0067s0141.1.v1.1.CDS.1"/>
    </source>
</evidence>
<evidence type="ECO:0008006" key="6">
    <source>
        <dbReference type="Google" id="ProtNLM"/>
    </source>
</evidence>
<evidence type="ECO:0000256" key="1">
    <source>
        <dbReference type="ARBA" id="ARBA00023015"/>
    </source>
</evidence>
<reference evidence="4" key="1">
    <citation type="submission" date="2021-01" db="UniProtKB">
        <authorList>
            <consortium name="EnsemblPlants"/>
        </authorList>
    </citation>
    <scope>IDENTIFICATION</scope>
</reference>
<feature type="region of interest" description="SAW" evidence="3">
    <location>
        <begin position="335"/>
        <end position="422"/>
    </location>
</feature>
<name>A0A7N0UFX7_KALFE</name>
<protein>
    <recommendedName>
        <fullName evidence="6">Protein SHORT-ROOT-like</fullName>
    </recommendedName>
</protein>
<dbReference type="PROSITE" id="PS50985">
    <property type="entry name" value="GRAS"/>
    <property type="match status" value="1"/>
</dbReference>
<dbReference type="Pfam" id="PF03514">
    <property type="entry name" value="GRAS"/>
    <property type="match status" value="1"/>
</dbReference>
<keyword evidence="1" id="KW-0805">Transcription regulation</keyword>
<comment type="similarity">
    <text evidence="3">Belongs to the GRAS family.</text>
</comment>
<accession>A0A7N0UFX7</accession>
<dbReference type="PANTHER" id="PTHR31636">
    <property type="entry name" value="OSJNBA0084A10.13 PROTEIN-RELATED"/>
    <property type="match status" value="1"/>
</dbReference>
<keyword evidence="2" id="KW-0804">Transcription</keyword>
<sequence length="428" mass="48011">MLLDTTLAGGLQSLAMQNNNGQLPGRSLEFSIEPCDTGKWAARLLMDCARAISQKDSSKIHHLLWMLNELASPYGDCEQKLASCFLQVLFCKATESGQRSYRTLMSVAAKTYSFDSARKLILKFQEVSPWTTFGHVASNGSILEALDGESKLHIIDMSNTLCTQWPTLLEALATRNAQETPHLKLTVVVTDKMVKPVMKDVSQRMEKFARLMGVPFEFKAITELNCLGELTKDQLGIKDGEAVAVNCNGALRRADVGKRGSLIDMIGSLQPKVVTIVEEEADFTSTRGDFVKCFEECLNFFILYFETLEESFIPTSNERLMLERECSRHIVGILSCDDEIDDHGQCERRERGAQWSKRLRASLAPITFSDDVTDDVKALLKRYRTGWNLKVSQKSSDVDETSPAGIYLLWKEQPLVWASAWKSQPAKK</sequence>
<keyword evidence="5" id="KW-1185">Reference proteome</keyword>
<evidence type="ECO:0000256" key="3">
    <source>
        <dbReference type="PROSITE-ProRule" id="PRU01191"/>
    </source>
</evidence>
<dbReference type="InterPro" id="IPR005202">
    <property type="entry name" value="TF_GRAS"/>
</dbReference>
<dbReference type="OMA" id="RCYKTLT"/>
<evidence type="ECO:0000256" key="2">
    <source>
        <dbReference type="ARBA" id="ARBA00023163"/>
    </source>
</evidence>
<proteinExistence type="inferred from homology"/>
<dbReference type="EnsemblPlants" id="Kaladp0067s0141.1.v1.1">
    <property type="protein sequence ID" value="Kaladp0067s0141.1.v1.1.CDS.1"/>
    <property type="gene ID" value="Kaladp0067s0141.v1.1"/>
</dbReference>
<comment type="caution">
    <text evidence="3">Lacks conserved residue(s) required for the propagation of feature annotation.</text>
</comment>
<organism evidence="4 5">
    <name type="scientific">Kalanchoe fedtschenkoi</name>
    <name type="common">Lavender scallops</name>
    <name type="synonym">South American air plant</name>
    <dbReference type="NCBI Taxonomy" id="63787"/>
    <lineage>
        <taxon>Eukaryota</taxon>
        <taxon>Viridiplantae</taxon>
        <taxon>Streptophyta</taxon>
        <taxon>Embryophyta</taxon>
        <taxon>Tracheophyta</taxon>
        <taxon>Spermatophyta</taxon>
        <taxon>Magnoliopsida</taxon>
        <taxon>eudicotyledons</taxon>
        <taxon>Gunneridae</taxon>
        <taxon>Pentapetalae</taxon>
        <taxon>Saxifragales</taxon>
        <taxon>Crassulaceae</taxon>
        <taxon>Kalanchoe</taxon>
    </lineage>
</organism>
<dbReference type="Gramene" id="Kaladp0067s0141.1.v1.1">
    <property type="protein sequence ID" value="Kaladp0067s0141.1.v1.1.CDS.1"/>
    <property type="gene ID" value="Kaladp0067s0141.v1.1"/>
</dbReference>
<dbReference type="Proteomes" id="UP000594263">
    <property type="component" value="Unplaced"/>
</dbReference>
<feature type="short sequence motif" description="VHIID" evidence="3">
    <location>
        <begin position="152"/>
        <end position="156"/>
    </location>
</feature>
<evidence type="ECO:0000313" key="5">
    <source>
        <dbReference type="Proteomes" id="UP000594263"/>
    </source>
</evidence>
<dbReference type="AlphaFoldDB" id="A0A7N0UFX7"/>